<dbReference type="EMBL" id="VITN01000005">
    <property type="protein sequence ID" value="TWB21205.1"/>
    <property type="molecule type" value="Genomic_DNA"/>
</dbReference>
<gene>
    <name evidence="3" type="ORF">FBZ89_10575</name>
</gene>
<evidence type="ECO:0000256" key="1">
    <source>
        <dbReference type="SAM" id="Coils"/>
    </source>
</evidence>
<protein>
    <recommendedName>
        <fullName evidence="5">Cell division protein FtsL</fullName>
    </recommendedName>
</protein>
<accession>A0A560FHX9</accession>
<feature type="coiled-coil region" evidence="1">
    <location>
        <begin position="27"/>
        <end position="54"/>
    </location>
</feature>
<dbReference type="OrthoDB" id="7165680at2"/>
<evidence type="ECO:0000313" key="4">
    <source>
        <dbReference type="Proteomes" id="UP000319859"/>
    </source>
</evidence>
<keyword evidence="1" id="KW-0175">Coiled coil</keyword>
<name>A0A560FHX9_9PROT</name>
<dbReference type="RefSeq" id="WP_145749867.1">
    <property type="nucleotide sequence ID" value="NZ_VITN01000005.1"/>
</dbReference>
<organism evidence="3 4">
    <name type="scientific">Nitrospirillum amazonense</name>
    <dbReference type="NCBI Taxonomy" id="28077"/>
    <lineage>
        <taxon>Bacteria</taxon>
        <taxon>Pseudomonadati</taxon>
        <taxon>Pseudomonadota</taxon>
        <taxon>Alphaproteobacteria</taxon>
        <taxon>Rhodospirillales</taxon>
        <taxon>Azospirillaceae</taxon>
        <taxon>Nitrospirillum</taxon>
    </lineage>
</organism>
<sequence length="234" mass="24021">MIGKSTLVWLCLATVASGILYHTSYRVQEEQEHLASLNRQIAQEQQSIQVLRAEWAYLNDPTRLERLATEHSTLRPTKAEQMVALAAVPMKPEAPAPVPSAPADQAKPTPGPAPVPESTYVASAAPAAPVVQVAVAQAAPAPAPKAQVVALKAPDVQTSAPVKAAAGKPAPAVKAAKQPERVDSIGALMASLDAADKAGGKVTLASASGSAAKSKAKPILMAEQTLSAKLGAAR</sequence>
<reference evidence="3 4" key="1">
    <citation type="submission" date="2019-06" db="EMBL/GenBank/DDBJ databases">
        <title>Genomic Encyclopedia of Type Strains, Phase IV (KMG-V): Genome sequencing to study the core and pangenomes of soil and plant-associated prokaryotes.</title>
        <authorList>
            <person name="Whitman W."/>
        </authorList>
    </citation>
    <scope>NUCLEOTIDE SEQUENCE [LARGE SCALE GENOMIC DNA]</scope>
    <source>
        <strain evidence="3 4">BR 11880</strain>
    </source>
</reference>
<dbReference type="Proteomes" id="UP000319859">
    <property type="component" value="Unassembled WGS sequence"/>
</dbReference>
<dbReference type="AlphaFoldDB" id="A0A560FHX9"/>
<feature type="region of interest" description="Disordered" evidence="2">
    <location>
        <begin position="94"/>
        <end position="115"/>
    </location>
</feature>
<evidence type="ECO:0000313" key="3">
    <source>
        <dbReference type="EMBL" id="TWB21205.1"/>
    </source>
</evidence>
<evidence type="ECO:0000256" key="2">
    <source>
        <dbReference type="SAM" id="MobiDB-lite"/>
    </source>
</evidence>
<evidence type="ECO:0008006" key="5">
    <source>
        <dbReference type="Google" id="ProtNLM"/>
    </source>
</evidence>
<comment type="caution">
    <text evidence="3">The sequence shown here is derived from an EMBL/GenBank/DDBJ whole genome shotgun (WGS) entry which is preliminary data.</text>
</comment>
<proteinExistence type="predicted"/>